<reference evidence="11" key="1">
    <citation type="submission" date="2018-06" db="EMBL/GenBank/DDBJ databases">
        <authorList>
            <person name="Zhirakovskaya E."/>
        </authorList>
    </citation>
    <scope>NUCLEOTIDE SEQUENCE</scope>
</reference>
<dbReference type="CDD" id="cd05213">
    <property type="entry name" value="NAD_bind_Glutamyl_tRNA_reduct"/>
    <property type="match status" value="1"/>
</dbReference>
<dbReference type="NCBIfam" id="NF000744">
    <property type="entry name" value="PRK00045.1-3"/>
    <property type="match status" value="1"/>
</dbReference>
<feature type="domain" description="Glutamyl-tRNA reductase N-terminal" evidence="10">
    <location>
        <begin position="6"/>
        <end position="162"/>
    </location>
</feature>
<accession>A0A3B0V3M3</accession>
<dbReference type="InterPro" id="IPR018214">
    <property type="entry name" value="GluRdtase_CS"/>
</dbReference>
<dbReference type="SUPFAM" id="SSF69742">
    <property type="entry name" value="Glutamyl tRNA-reductase catalytic, N-terminal domain"/>
    <property type="match status" value="1"/>
</dbReference>
<sequence>MNLIIVGLNHRTAPVELREKLTFPAEAPDGANVFSEPLKGLVTRYGINEAVILSTCNRVEIIGVAEDSAEGIREVKRFLSEYHDIPGDKLRDHLYVHTAEDAVKHLFRVSSGLDSMVVGEPQILGQVKDAYGHAVLNDTAGAVINKLFHKAFSVSKRIRTETRIGACAVSISYAAVELAKKIFGDLQGKTVMLVGAGEMAELGAKHLLNAGVREIVITNRTYERAVSMSREFGGKAVMFREMIHNLKSVDIVIASTGAPDFIIKADDVSGVMRERKHRPIFFIDISVPRNIDPLVNNIDNVYLFDIDNLQGVVEANLKERAKEAEDATLIVDEEISAFYRWANSLDVVPTIIALRQQFEKIRKGEIEKAVGQLGALSDKELKAIDAMTTSIVNKILHDPISHLKQEASSVEGDMLVDVVRRLFDLEEQQEEKKSFGNAK</sequence>
<keyword evidence="5 11" id="KW-0560">Oxidoreductase</keyword>
<dbReference type="PROSITE" id="PS00747">
    <property type="entry name" value="GLUTR"/>
    <property type="match status" value="1"/>
</dbReference>
<dbReference type="Gene3D" id="3.40.50.720">
    <property type="entry name" value="NAD(P)-binding Rossmann-like Domain"/>
    <property type="match status" value="1"/>
</dbReference>
<dbReference type="FunFam" id="3.40.50.720:FF:000031">
    <property type="entry name" value="Glutamyl-tRNA reductase"/>
    <property type="match status" value="1"/>
</dbReference>
<dbReference type="InterPro" id="IPR006151">
    <property type="entry name" value="Shikm_DH/Glu-tRNA_Rdtase"/>
</dbReference>
<evidence type="ECO:0000313" key="11">
    <source>
        <dbReference type="EMBL" id="VAW35500.1"/>
    </source>
</evidence>
<evidence type="ECO:0000256" key="7">
    <source>
        <dbReference type="ARBA" id="ARBA00047464"/>
    </source>
</evidence>
<keyword evidence="4" id="KW-0521">NADP</keyword>
<dbReference type="Gene3D" id="3.30.460.30">
    <property type="entry name" value="Glutamyl-tRNA reductase, N-terminal domain"/>
    <property type="match status" value="1"/>
</dbReference>
<dbReference type="InterPro" id="IPR036453">
    <property type="entry name" value="GluRdtase_dimer_dom_sf"/>
</dbReference>
<dbReference type="InterPro" id="IPR036291">
    <property type="entry name" value="NAD(P)-bd_dom_sf"/>
</dbReference>
<evidence type="ECO:0000256" key="2">
    <source>
        <dbReference type="ARBA" id="ARBA00005916"/>
    </source>
</evidence>
<dbReference type="EMBL" id="UOEZ01000028">
    <property type="protein sequence ID" value="VAW35500.1"/>
    <property type="molecule type" value="Genomic_DNA"/>
</dbReference>
<dbReference type="SUPFAM" id="SSF51735">
    <property type="entry name" value="NAD(P)-binding Rossmann-fold domains"/>
    <property type="match status" value="1"/>
</dbReference>
<dbReference type="FunFam" id="3.30.460.30:FF:000001">
    <property type="entry name" value="Glutamyl-tRNA reductase"/>
    <property type="match status" value="1"/>
</dbReference>
<protein>
    <recommendedName>
        <fullName evidence="3">glutamyl-tRNA reductase</fullName>
        <ecNumber evidence="3">1.2.1.70</ecNumber>
    </recommendedName>
</protein>
<name>A0A3B0V3M3_9ZZZZ</name>
<dbReference type="Pfam" id="PF01488">
    <property type="entry name" value="Shikimate_DH"/>
    <property type="match status" value="1"/>
</dbReference>
<feature type="domain" description="Quinate/shikimate 5-dehydrogenase/glutamyl-tRNA reductase" evidence="9">
    <location>
        <begin position="177"/>
        <end position="312"/>
    </location>
</feature>
<dbReference type="GO" id="GO:0019353">
    <property type="term" value="P:protoporphyrinogen IX biosynthetic process from glutamate"/>
    <property type="evidence" value="ECO:0007669"/>
    <property type="project" value="TreeGrafter"/>
</dbReference>
<dbReference type="InterPro" id="IPR000343">
    <property type="entry name" value="4pyrrol_synth_GluRdtase"/>
</dbReference>
<keyword evidence="6" id="KW-0627">Porphyrin biosynthesis</keyword>
<dbReference type="AlphaFoldDB" id="A0A3B0V3M3"/>
<dbReference type="HAMAP" id="MF_00087">
    <property type="entry name" value="Glu_tRNA_reductase"/>
    <property type="match status" value="1"/>
</dbReference>
<comment type="catalytic activity">
    <reaction evidence="7">
        <text>(S)-4-amino-5-oxopentanoate + tRNA(Glu) + NADP(+) = L-glutamyl-tRNA(Glu) + NADPH + H(+)</text>
        <dbReference type="Rhea" id="RHEA:12344"/>
        <dbReference type="Rhea" id="RHEA-COMP:9663"/>
        <dbReference type="Rhea" id="RHEA-COMP:9680"/>
        <dbReference type="ChEBI" id="CHEBI:15378"/>
        <dbReference type="ChEBI" id="CHEBI:57501"/>
        <dbReference type="ChEBI" id="CHEBI:57783"/>
        <dbReference type="ChEBI" id="CHEBI:58349"/>
        <dbReference type="ChEBI" id="CHEBI:78442"/>
        <dbReference type="ChEBI" id="CHEBI:78520"/>
        <dbReference type="EC" id="1.2.1.70"/>
    </reaction>
</comment>
<dbReference type="PANTHER" id="PTHR43013">
    <property type="entry name" value="GLUTAMYL-TRNA REDUCTASE"/>
    <property type="match status" value="1"/>
</dbReference>
<evidence type="ECO:0000259" key="9">
    <source>
        <dbReference type="Pfam" id="PF01488"/>
    </source>
</evidence>
<evidence type="ECO:0000256" key="6">
    <source>
        <dbReference type="ARBA" id="ARBA00023244"/>
    </source>
</evidence>
<comment type="pathway">
    <text evidence="1">Porphyrin-containing compound metabolism; protoporphyrin-IX biosynthesis; 5-aminolevulinate from L-glutamyl-tRNA(Glu): step 1/2.</text>
</comment>
<dbReference type="GO" id="GO:0050661">
    <property type="term" value="F:NADP binding"/>
    <property type="evidence" value="ECO:0007669"/>
    <property type="project" value="InterPro"/>
</dbReference>
<dbReference type="Pfam" id="PF00745">
    <property type="entry name" value="GlutR_dimer"/>
    <property type="match status" value="1"/>
</dbReference>
<evidence type="ECO:0000256" key="3">
    <source>
        <dbReference type="ARBA" id="ARBA00012970"/>
    </source>
</evidence>
<dbReference type="PANTHER" id="PTHR43013:SF1">
    <property type="entry name" value="GLUTAMYL-TRNA REDUCTASE"/>
    <property type="match status" value="1"/>
</dbReference>
<dbReference type="Pfam" id="PF05201">
    <property type="entry name" value="GlutR_N"/>
    <property type="match status" value="1"/>
</dbReference>
<evidence type="ECO:0000256" key="5">
    <source>
        <dbReference type="ARBA" id="ARBA00023002"/>
    </source>
</evidence>
<evidence type="ECO:0000256" key="4">
    <source>
        <dbReference type="ARBA" id="ARBA00022857"/>
    </source>
</evidence>
<dbReference type="InterPro" id="IPR015895">
    <property type="entry name" value="4pyrrol_synth_GluRdtase_N"/>
</dbReference>
<proteinExistence type="inferred from homology"/>
<dbReference type="EC" id="1.2.1.70" evidence="3"/>
<dbReference type="UniPathway" id="UPA00251">
    <property type="reaction ID" value="UER00316"/>
</dbReference>
<comment type="similarity">
    <text evidence="2">Belongs to the glutamyl-tRNA reductase family.</text>
</comment>
<gene>
    <name evidence="11" type="ORF">MNBD_DELTA02-549</name>
</gene>
<organism evidence="11">
    <name type="scientific">hydrothermal vent metagenome</name>
    <dbReference type="NCBI Taxonomy" id="652676"/>
    <lineage>
        <taxon>unclassified sequences</taxon>
        <taxon>metagenomes</taxon>
        <taxon>ecological metagenomes</taxon>
    </lineage>
</organism>
<dbReference type="PIRSF" id="PIRSF000445">
    <property type="entry name" value="4pyrrol_synth_GluRdtase"/>
    <property type="match status" value="1"/>
</dbReference>
<dbReference type="NCBIfam" id="TIGR01035">
    <property type="entry name" value="hemA"/>
    <property type="match status" value="1"/>
</dbReference>
<evidence type="ECO:0000259" key="10">
    <source>
        <dbReference type="Pfam" id="PF05201"/>
    </source>
</evidence>
<dbReference type="InterPro" id="IPR036343">
    <property type="entry name" value="GluRdtase_N_sf"/>
</dbReference>
<evidence type="ECO:0000259" key="8">
    <source>
        <dbReference type="Pfam" id="PF00745"/>
    </source>
</evidence>
<evidence type="ECO:0000256" key="1">
    <source>
        <dbReference type="ARBA" id="ARBA00005059"/>
    </source>
</evidence>
<dbReference type="GO" id="GO:0008883">
    <property type="term" value="F:glutamyl-tRNA reductase activity"/>
    <property type="evidence" value="ECO:0007669"/>
    <property type="project" value="UniProtKB-EC"/>
</dbReference>
<dbReference type="InterPro" id="IPR015896">
    <property type="entry name" value="4pyrrol_synth_GluRdtase_dimer"/>
</dbReference>
<feature type="domain" description="Tetrapyrrole biosynthesis glutamyl-tRNA reductase dimerisation" evidence="8">
    <location>
        <begin position="327"/>
        <end position="425"/>
    </location>
</feature>
<dbReference type="SUPFAM" id="SSF69075">
    <property type="entry name" value="Glutamyl tRNA-reductase dimerization domain"/>
    <property type="match status" value="1"/>
</dbReference>